<comment type="subcellular location">
    <subcellularLocation>
        <location evidence="1 7">Nucleus</location>
    </subcellularLocation>
</comment>
<proteinExistence type="inferred from homology"/>
<evidence type="ECO:0000313" key="9">
    <source>
        <dbReference type="EMBL" id="KAJ4971804.1"/>
    </source>
</evidence>
<evidence type="ECO:0000313" key="10">
    <source>
        <dbReference type="Proteomes" id="UP001141806"/>
    </source>
</evidence>
<organism evidence="9 10">
    <name type="scientific">Protea cynaroides</name>
    <dbReference type="NCBI Taxonomy" id="273540"/>
    <lineage>
        <taxon>Eukaryota</taxon>
        <taxon>Viridiplantae</taxon>
        <taxon>Streptophyta</taxon>
        <taxon>Embryophyta</taxon>
        <taxon>Tracheophyta</taxon>
        <taxon>Spermatophyta</taxon>
        <taxon>Magnoliopsida</taxon>
        <taxon>Proteales</taxon>
        <taxon>Proteaceae</taxon>
        <taxon>Protea</taxon>
    </lineage>
</organism>
<comment type="function">
    <text evidence="7">Component of the SMC5-SMC6 complex, that promotes sister chromatid alignment after DNA damage and facilitates double-stranded DNA breaks (DSBs) repair via homologous recombination between sister chromatids.</text>
</comment>
<dbReference type="Pfam" id="PF08743">
    <property type="entry name" value="Nse4_C"/>
    <property type="match status" value="1"/>
</dbReference>
<protein>
    <recommendedName>
        <fullName evidence="7">Non-structural maintenance of chromosomes element 4</fullName>
    </recommendedName>
</protein>
<dbReference type="PANTHER" id="PTHR16140:SF0">
    <property type="entry name" value="NON-STRUCTURAL MAINTENANCE OF CHROMOSOMES ELEMENT 4"/>
    <property type="match status" value="1"/>
</dbReference>
<keyword evidence="10" id="KW-1185">Reference proteome</keyword>
<sequence length="145" mass="16497">MVENIFALSFLVKDGRVEIKVDENGCHLVSPKNSPRAELIASRDVPYSHFIFRFDFFFGRVFRFDFKDWQMMKDMVEVGEELMPHTSPMSMFGGSQGHYAGQRSQAKAPSTPIRKLCRNQALVIQGQSIAEDCLERENAAANAIY</sequence>
<dbReference type="AlphaFoldDB" id="A0A9Q0QU44"/>
<dbReference type="InterPro" id="IPR014854">
    <property type="entry name" value="Nse4_C"/>
</dbReference>
<dbReference type="OrthoDB" id="361242at2759"/>
<dbReference type="GO" id="GO:0030915">
    <property type="term" value="C:Smc5-Smc6 complex"/>
    <property type="evidence" value="ECO:0007669"/>
    <property type="project" value="UniProtKB-UniRule"/>
</dbReference>
<evidence type="ECO:0000256" key="1">
    <source>
        <dbReference type="ARBA" id="ARBA00004123"/>
    </source>
</evidence>
<comment type="caution">
    <text evidence="9">The sequence shown here is derived from an EMBL/GenBank/DDBJ whole genome shotgun (WGS) entry which is preliminary data.</text>
</comment>
<evidence type="ECO:0000259" key="8">
    <source>
        <dbReference type="Pfam" id="PF08743"/>
    </source>
</evidence>
<evidence type="ECO:0000256" key="6">
    <source>
        <dbReference type="ARBA" id="ARBA00023242"/>
    </source>
</evidence>
<evidence type="ECO:0000256" key="5">
    <source>
        <dbReference type="ARBA" id="ARBA00023204"/>
    </source>
</evidence>
<evidence type="ECO:0000256" key="7">
    <source>
        <dbReference type="RuleBase" id="RU365071"/>
    </source>
</evidence>
<feature type="domain" description="Non-structural maintenance of chromosome element 4 C-terminal" evidence="8">
    <location>
        <begin position="1"/>
        <end position="56"/>
    </location>
</feature>
<dbReference type="GO" id="GO:0006281">
    <property type="term" value="P:DNA repair"/>
    <property type="evidence" value="ECO:0007669"/>
    <property type="project" value="UniProtKB-UniRule"/>
</dbReference>
<dbReference type="Proteomes" id="UP001141806">
    <property type="component" value="Unassembled WGS sequence"/>
</dbReference>
<keyword evidence="3 7" id="KW-0227">DNA damage</keyword>
<accession>A0A9Q0QU44</accession>
<keyword evidence="4 7" id="KW-0233">DNA recombination</keyword>
<keyword evidence="5 7" id="KW-0234">DNA repair</keyword>
<comment type="subunit">
    <text evidence="7">Component of the SMC5-SMC6 complex.</text>
</comment>
<keyword evidence="6 7" id="KW-0539">Nucleus</keyword>
<reference evidence="9" key="1">
    <citation type="journal article" date="2023" name="Plant J.">
        <title>The genome of the king protea, Protea cynaroides.</title>
        <authorList>
            <person name="Chang J."/>
            <person name="Duong T.A."/>
            <person name="Schoeman C."/>
            <person name="Ma X."/>
            <person name="Roodt D."/>
            <person name="Barker N."/>
            <person name="Li Z."/>
            <person name="Van de Peer Y."/>
            <person name="Mizrachi E."/>
        </authorList>
    </citation>
    <scope>NUCLEOTIDE SEQUENCE</scope>
    <source>
        <tissue evidence="9">Young leaves</tissue>
    </source>
</reference>
<evidence type="ECO:0000256" key="3">
    <source>
        <dbReference type="ARBA" id="ARBA00022763"/>
    </source>
</evidence>
<dbReference type="GO" id="GO:0006310">
    <property type="term" value="P:DNA recombination"/>
    <property type="evidence" value="ECO:0007669"/>
    <property type="project" value="UniProtKB-UniRule"/>
</dbReference>
<comment type="similarity">
    <text evidence="2 7">Belongs to the NSE4 family.</text>
</comment>
<name>A0A9Q0QU44_9MAGN</name>
<dbReference type="EMBL" id="JAMYWD010000005">
    <property type="protein sequence ID" value="KAJ4971804.1"/>
    <property type="molecule type" value="Genomic_DNA"/>
</dbReference>
<gene>
    <name evidence="9" type="ORF">NE237_004903</name>
</gene>
<dbReference type="PANTHER" id="PTHR16140">
    <property type="entry name" value="NON-STRUCTURAL MAINTENANCE OF CHROMOSOMES ELEMENT 4"/>
    <property type="match status" value="1"/>
</dbReference>
<dbReference type="GO" id="GO:0005634">
    <property type="term" value="C:nucleus"/>
    <property type="evidence" value="ECO:0007669"/>
    <property type="project" value="UniProtKB-SubCell"/>
</dbReference>
<evidence type="ECO:0000256" key="4">
    <source>
        <dbReference type="ARBA" id="ARBA00023172"/>
    </source>
</evidence>
<dbReference type="InterPro" id="IPR027786">
    <property type="entry name" value="Nse4/EID"/>
</dbReference>
<evidence type="ECO:0000256" key="2">
    <source>
        <dbReference type="ARBA" id="ARBA00008997"/>
    </source>
</evidence>